<dbReference type="GeneID" id="20210831"/>
<dbReference type="InParanoid" id="T1FPT4"/>
<dbReference type="KEGG" id="hro:HELRODRAFT_188262"/>
<protein>
    <recommendedName>
        <fullName evidence="2">VWFA domain-containing protein</fullName>
    </recommendedName>
</protein>
<feature type="domain" description="VWFA" evidence="2">
    <location>
        <begin position="33"/>
        <end position="221"/>
    </location>
</feature>
<dbReference type="SUPFAM" id="SSF53300">
    <property type="entry name" value="vWA-like"/>
    <property type="match status" value="2"/>
</dbReference>
<dbReference type="EMBL" id="AMQM01000554">
    <property type="status" value="NOT_ANNOTATED_CDS"/>
    <property type="molecule type" value="Genomic_DNA"/>
</dbReference>
<accession>T1FPT4</accession>
<dbReference type="RefSeq" id="XP_009015470.1">
    <property type="nucleotide sequence ID" value="XM_009017222.1"/>
</dbReference>
<name>T1FPT4_HELRO</name>
<feature type="signal peptide" evidence="1">
    <location>
        <begin position="1"/>
        <end position="24"/>
    </location>
</feature>
<dbReference type="PRINTS" id="PR00453">
    <property type="entry name" value="VWFADOMAIN"/>
</dbReference>
<evidence type="ECO:0000256" key="1">
    <source>
        <dbReference type="SAM" id="SignalP"/>
    </source>
</evidence>
<reference evidence="4" key="3">
    <citation type="submission" date="2015-06" db="UniProtKB">
        <authorList>
            <consortium name="EnsemblMetazoa"/>
        </authorList>
    </citation>
    <scope>IDENTIFICATION</scope>
</reference>
<dbReference type="OMA" id="CSNTRLD"/>
<dbReference type="PROSITE" id="PS50234">
    <property type="entry name" value="VWFA"/>
    <property type="match status" value="2"/>
</dbReference>
<evidence type="ECO:0000313" key="5">
    <source>
        <dbReference type="Proteomes" id="UP000015101"/>
    </source>
</evidence>
<dbReference type="CTD" id="20210831"/>
<feature type="chain" id="PRO_5010980915" description="VWFA domain-containing protein" evidence="1">
    <location>
        <begin position="25"/>
        <end position="453"/>
    </location>
</feature>
<dbReference type="EMBL" id="KB096324">
    <property type="protein sequence ID" value="ESO06102.1"/>
    <property type="molecule type" value="Genomic_DNA"/>
</dbReference>
<evidence type="ECO:0000313" key="4">
    <source>
        <dbReference type="EnsemblMetazoa" id="HelroP188262"/>
    </source>
</evidence>
<dbReference type="InterPro" id="IPR050525">
    <property type="entry name" value="ECM_Assembly_Org"/>
</dbReference>
<keyword evidence="5" id="KW-1185">Reference proteome</keyword>
<dbReference type="Pfam" id="PF00092">
    <property type="entry name" value="VWA"/>
    <property type="match status" value="2"/>
</dbReference>
<dbReference type="InterPro" id="IPR036465">
    <property type="entry name" value="vWFA_dom_sf"/>
</dbReference>
<feature type="domain" description="VWFA" evidence="2">
    <location>
        <begin position="238"/>
        <end position="423"/>
    </location>
</feature>
<organism evidence="4 5">
    <name type="scientific">Helobdella robusta</name>
    <name type="common">Californian leech</name>
    <dbReference type="NCBI Taxonomy" id="6412"/>
    <lineage>
        <taxon>Eukaryota</taxon>
        <taxon>Metazoa</taxon>
        <taxon>Spiralia</taxon>
        <taxon>Lophotrochozoa</taxon>
        <taxon>Annelida</taxon>
        <taxon>Clitellata</taxon>
        <taxon>Hirudinea</taxon>
        <taxon>Rhynchobdellida</taxon>
        <taxon>Glossiphoniidae</taxon>
        <taxon>Helobdella</taxon>
    </lineage>
</organism>
<gene>
    <name evidence="4" type="primary">20210831</name>
    <name evidence="3" type="ORF">HELRODRAFT_188262</name>
</gene>
<reference evidence="3 5" key="2">
    <citation type="journal article" date="2013" name="Nature">
        <title>Insights into bilaterian evolution from three spiralian genomes.</title>
        <authorList>
            <person name="Simakov O."/>
            <person name="Marletaz F."/>
            <person name="Cho S.J."/>
            <person name="Edsinger-Gonzales E."/>
            <person name="Havlak P."/>
            <person name="Hellsten U."/>
            <person name="Kuo D.H."/>
            <person name="Larsson T."/>
            <person name="Lv J."/>
            <person name="Arendt D."/>
            <person name="Savage R."/>
            <person name="Osoegawa K."/>
            <person name="de Jong P."/>
            <person name="Grimwood J."/>
            <person name="Chapman J.A."/>
            <person name="Shapiro H."/>
            <person name="Aerts A."/>
            <person name="Otillar R.P."/>
            <person name="Terry A.Y."/>
            <person name="Boore J.L."/>
            <person name="Grigoriev I.V."/>
            <person name="Lindberg D.R."/>
            <person name="Seaver E.C."/>
            <person name="Weisblat D.A."/>
            <person name="Putnam N.H."/>
            <person name="Rokhsar D.S."/>
        </authorList>
    </citation>
    <scope>NUCLEOTIDE SEQUENCE</scope>
</reference>
<evidence type="ECO:0000259" key="2">
    <source>
        <dbReference type="PROSITE" id="PS50234"/>
    </source>
</evidence>
<dbReference type="CDD" id="cd01450">
    <property type="entry name" value="vWFA_subfamily_ECM"/>
    <property type="match status" value="2"/>
</dbReference>
<dbReference type="EnsemblMetazoa" id="HelroT188262">
    <property type="protein sequence ID" value="HelroP188262"/>
    <property type="gene ID" value="HelroG188262"/>
</dbReference>
<dbReference type="Proteomes" id="UP000015101">
    <property type="component" value="Unassembled WGS sequence"/>
</dbReference>
<dbReference type="PANTHER" id="PTHR24020:SF84">
    <property type="entry name" value="VWFA DOMAIN-CONTAINING PROTEIN"/>
    <property type="match status" value="1"/>
</dbReference>
<dbReference type="Gene3D" id="3.40.50.410">
    <property type="entry name" value="von Willebrand factor, type A domain"/>
    <property type="match status" value="2"/>
</dbReference>
<proteinExistence type="predicted"/>
<dbReference type="HOGENOM" id="CLU_042161_0_0_1"/>
<sequence length="453" mass="50789">MRRYKRLILLIVILFTVKKELTEAQSCKDVKKQIMFLVDSSYSVCESNDIDHPDCNWNIMKSFLKDVVALLPMQTRNLQVGITTFSTRINKQTNSSLTSDQNLLMTIIDQMPYVGGNTNISGALRYARSIFLNGMYSSNIDVKKVIVLITDGLSNVDSSLTLQEARLNKQLSIEQYAIGVTKYMNEDELQDLVSDPVSYHYLNASDFSHLNLLINELLQRLTCSQPPLPEPCRDTRSDIAFVLDSSGSIIIQHSDNSRDLSNWVLVKNVVINVAKNLNIGLSQTRISLITFSHIARVEFYLKDFNDFESLAANISKIDIIGSETNTSGALRLMNDVVFNVKNGDRPDVPNVAIVMTDGQSNVNYTGTVPEATRAKNSNTRIFVIGLTDEIYYKELQGIASLPWETHLFNRTSFSLADTIVSNLVWNVCHSPCTHVENGSCNNGSITRCCQTRN</sequence>
<dbReference type="PANTHER" id="PTHR24020">
    <property type="entry name" value="COLLAGEN ALPHA"/>
    <property type="match status" value="1"/>
</dbReference>
<keyword evidence="1" id="KW-0732">Signal</keyword>
<reference evidence="5" key="1">
    <citation type="submission" date="2012-12" db="EMBL/GenBank/DDBJ databases">
        <authorList>
            <person name="Hellsten U."/>
            <person name="Grimwood J."/>
            <person name="Chapman J.A."/>
            <person name="Shapiro H."/>
            <person name="Aerts A."/>
            <person name="Otillar R.P."/>
            <person name="Terry A.Y."/>
            <person name="Boore J.L."/>
            <person name="Simakov O."/>
            <person name="Marletaz F."/>
            <person name="Cho S.-J."/>
            <person name="Edsinger-Gonzales E."/>
            <person name="Havlak P."/>
            <person name="Kuo D.-H."/>
            <person name="Larsson T."/>
            <person name="Lv J."/>
            <person name="Arendt D."/>
            <person name="Savage R."/>
            <person name="Osoegawa K."/>
            <person name="de Jong P."/>
            <person name="Lindberg D.R."/>
            <person name="Seaver E.C."/>
            <person name="Weisblat D.A."/>
            <person name="Putnam N.H."/>
            <person name="Grigoriev I.V."/>
            <person name="Rokhsar D.S."/>
        </authorList>
    </citation>
    <scope>NUCLEOTIDE SEQUENCE</scope>
</reference>
<dbReference type="InterPro" id="IPR002035">
    <property type="entry name" value="VWF_A"/>
</dbReference>
<evidence type="ECO:0000313" key="3">
    <source>
        <dbReference type="EMBL" id="ESO06102.1"/>
    </source>
</evidence>
<dbReference type="SMART" id="SM00327">
    <property type="entry name" value="VWA"/>
    <property type="match status" value="2"/>
</dbReference>
<dbReference type="OrthoDB" id="199024at2759"/>
<dbReference type="AlphaFoldDB" id="T1FPT4"/>
<dbReference type="eggNOG" id="KOG3544">
    <property type="taxonomic scope" value="Eukaryota"/>
</dbReference>